<keyword evidence="1" id="KW-0472">Membrane</keyword>
<proteinExistence type="predicted"/>
<protein>
    <recommendedName>
        <fullName evidence="4">GST N-terminal domain-containing protein</fullName>
    </recommendedName>
</protein>
<keyword evidence="1" id="KW-0812">Transmembrane</keyword>
<reference evidence="2 3" key="1">
    <citation type="submission" date="2015-01" db="EMBL/GenBank/DDBJ databases">
        <title>The Genome Sequence of Cryptococcus gattii EJB2.</title>
        <authorList>
            <consortium name="The Broad Institute Genomics Platform"/>
            <person name="Cuomo C."/>
            <person name="Litvintseva A."/>
            <person name="Chen Y."/>
            <person name="Heitman J."/>
            <person name="Sun S."/>
            <person name="Springer D."/>
            <person name="Dromer F."/>
            <person name="Young S."/>
            <person name="Zeng Q."/>
            <person name="Gargeya S."/>
            <person name="Abouelleil A."/>
            <person name="Alvarado L."/>
            <person name="Chapman S.B."/>
            <person name="Gainer-Dewar J."/>
            <person name="Goldberg J."/>
            <person name="Griggs A."/>
            <person name="Gujja S."/>
            <person name="Hansen M."/>
            <person name="Howarth C."/>
            <person name="Imamovic A."/>
            <person name="Larimer J."/>
            <person name="Murphy C."/>
            <person name="Naylor J."/>
            <person name="Pearson M."/>
            <person name="Priest M."/>
            <person name="Roberts A."/>
            <person name="Saif S."/>
            <person name="Shea T."/>
            <person name="Sykes S."/>
            <person name="Wortman J."/>
            <person name="Nusbaum C."/>
            <person name="Birren B."/>
        </authorList>
    </citation>
    <scope>NUCLEOTIDE SEQUENCE [LARGE SCALE GENOMIC DNA]</scope>
    <source>
        <strain evidence="2 3">EJB2</strain>
    </source>
</reference>
<name>A0ABR5BQS5_9TREE</name>
<keyword evidence="3" id="KW-1185">Reference proteome</keyword>
<dbReference type="EMBL" id="KN848733">
    <property type="protein sequence ID" value="KIR77998.1"/>
    <property type="molecule type" value="Genomic_DNA"/>
</dbReference>
<accession>A0ABR5BQS5</accession>
<gene>
    <name evidence="2" type="ORF">I306_05006</name>
</gene>
<evidence type="ECO:0000313" key="2">
    <source>
        <dbReference type="EMBL" id="KIR77998.1"/>
    </source>
</evidence>
<evidence type="ECO:0000313" key="3">
    <source>
        <dbReference type="Proteomes" id="UP000054272"/>
    </source>
</evidence>
<feature type="transmembrane region" description="Helical" evidence="1">
    <location>
        <begin position="20"/>
        <end position="42"/>
    </location>
</feature>
<dbReference type="Proteomes" id="UP000054272">
    <property type="component" value="Unassembled WGS sequence"/>
</dbReference>
<sequence length="114" mass="13083">MSTAITLFGLVTKPNDTRPIFSSFVWMIKADFAILGVTYIGVNKSFSEIRYLFEDVMNPNVTIPTITIKVGDEYITGSWKIAQWLSKCTVQRDTLPIGRRKGSRKFFEIWINKL</sequence>
<organism evidence="2 3">
    <name type="scientific">Cryptococcus gattii EJB2</name>
    <dbReference type="NCBI Taxonomy" id="1296103"/>
    <lineage>
        <taxon>Eukaryota</taxon>
        <taxon>Fungi</taxon>
        <taxon>Dikarya</taxon>
        <taxon>Basidiomycota</taxon>
        <taxon>Agaricomycotina</taxon>
        <taxon>Tremellomycetes</taxon>
        <taxon>Tremellales</taxon>
        <taxon>Cryptococcaceae</taxon>
        <taxon>Cryptococcus</taxon>
        <taxon>Cryptococcus gattii species complex</taxon>
    </lineage>
</organism>
<keyword evidence="1" id="KW-1133">Transmembrane helix</keyword>
<evidence type="ECO:0000256" key="1">
    <source>
        <dbReference type="SAM" id="Phobius"/>
    </source>
</evidence>
<evidence type="ECO:0008006" key="4">
    <source>
        <dbReference type="Google" id="ProtNLM"/>
    </source>
</evidence>
<dbReference type="Gene3D" id="3.40.30.10">
    <property type="entry name" value="Glutaredoxin"/>
    <property type="match status" value="1"/>
</dbReference>